<keyword evidence="9" id="KW-0732">Signal</keyword>
<dbReference type="Pfam" id="PF21082">
    <property type="entry name" value="MS_channel_3rd"/>
    <property type="match status" value="1"/>
</dbReference>
<evidence type="ECO:0000256" key="4">
    <source>
        <dbReference type="ARBA" id="ARBA00022692"/>
    </source>
</evidence>
<dbReference type="PANTHER" id="PTHR30566:SF5">
    <property type="entry name" value="MECHANOSENSITIVE ION CHANNEL PROTEIN 1, MITOCHONDRIAL-RELATED"/>
    <property type="match status" value="1"/>
</dbReference>
<dbReference type="InterPro" id="IPR049278">
    <property type="entry name" value="MS_channel_C"/>
</dbReference>
<dbReference type="InterPro" id="IPR011066">
    <property type="entry name" value="MscS_channel_C_sf"/>
</dbReference>
<dbReference type="EMBL" id="JABFDB010000004">
    <property type="protein sequence ID" value="NYZ19758.1"/>
    <property type="molecule type" value="Genomic_DNA"/>
</dbReference>
<evidence type="ECO:0000256" key="2">
    <source>
        <dbReference type="ARBA" id="ARBA00008017"/>
    </source>
</evidence>
<feature type="transmembrane region" description="Helical" evidence="8">
    <location>
        <begin position="332"/>
        <end position="355"/>
    </location>
</feature>
<keyword evidence="5 8" id="KW-1133">Transmembrane helix</keyword>
<accession>A0ABX2T9E0</accession>
<feature type="signal peptide" evidence="9">
    <location>
        <begin position="1"/>
        <end position="19"/>
    </location>
</feature>
<keyword evidence="6 8" id="KW-0472">Membrane</keyword>
<evidence type="ECO:0000256" key="9">
    <source>
        <dbReference type="SAM" id="SignalP"/>
    </source>
</evidence>
<feature type="chain" id="PRO_5047033479" evidence="9">
    <location>
        <begin position="20"/>
        <end position="607"/>
    </location>
</feature>
<name>A0ABX2T9E0_9PROT</name>
<dbReference type="RefSeq" id="WP_180281522.1">
    <property type="nucleotide sequence ID" value="NZ_JABFDB010000004.1"/>
</dbReference>
<comment type="caution">
    <text evidence="12">The sequence shown here is derived from an EMBL/GenBank/DDBJ whole genome shotgun (WGS) entry which is preliminary data.</text>
</comment>
<evidence type="ECO:0000313" key="13">
    <source>
        <dbReference type="Proteomes" id="UP000584642"/>
    </source>
</evidence>
<sequence>MLAHALLAVLVLWSLPAAAQSAAGTAAGAPAAGGALNATSYLERFPISPPDTSSPRATIESFLLIMQEAERLWVGARGSLASRPGSQPNATEQRAIALADVLLHKAMEVFDFSRIPKSSLEADSLVAVLQFKEILDRVALPDLGDIPGAAAGTFADAKAQQVLPGSWTIPYTDLTIVRQEAGDQIGRYLVSARTVDRIENDYRIIVNNPVRKDEGVDLFEYQRRSPGGLMPPAWFTLVENGPSWLMADHNGQPVWKWLGRLVALIVFVAIPVLFHLWLRRRPLPDGEAARSLRRILLPMVIILCIYAFRHIVREEINLTGSWTFAGSMVTEVIIWTVAAWSVYQVSNALSAWLLTSRRPGTEALDVSLLRTGVRVFGLCLSVLVLGYGATQVGIPVYGVVAGLGIGGLAIALAAQPTMENLIGGMILYADQVLRVGDLCRLGTLTGTVEMIGIRSTRIRAVDQTLITVANADLVKMQIVNLSRRASIHLHTVLGLRYETTPEQLREVLRQLQRVLADHPMIKPDPRVRFIRFGAHSLDVEVFAYVATTAWPEFLKVQEELFLTFTDVVEKAGSGFAFPSTTTYLARDPGLTKDGKSAPVREPAHTDA</sequence>
<comment type="similarity">
    <text evidence="2">Belongs to the MscS (TC 1.A.23) family.</text>
</comment>
<dbReference type="InterPro" id="IPR006685">
    <property type="entry name" value="MscS_channel_2nd"/>
</dbReference>
<evidence type="ECO:0000256" key="3">
    <source>
        <dbReference type="ARBA" id="ARBA00022475"/>
    </source>
</evidence>
<dbReference type="SUPFAM" id="SSF82861">
    <property type="entry name" value="Mechanosensitive channel protein MscS (YggB), transmembrane region"/>
    <property type="match status" value="1"/>
</dbReference>
<dbReference type="SUPFAM" id="SSF82689">
    <property type="entry name" value="Mechanosensitive channel protein MscS (YggB), C-terminal domain"/>
    <property type="match status" value="1"/>
</dbReference>
<evidence type="ECO:0000259" key="11">
    <source>
        <dbReference type="Pfam" id="PF21082"/>
    </source>
</evidence>
<evidence type="ECO:0000259" key="10">
    <source>
        <dbReference type="Pfam" id="PF00924"/>
    </source>
</evidence>
<dbReference type="Gene3D" id="2.30.30.60">
    <property type="match status" value="1"/>
</dbReference>
<feature type="transmembrane region" description="Helical" evidence="8">
    <location>
        <begin position="367"/>
        <end position="388"/>
    </location>
</feature>
<dbReference type="Proteomes" id="UP000584642">
    <property type="component" value="Unassembled WGS sequence"/>
</dbReference>
<evidence type="ECO:0000256" key="5">
    <source>
        <dbReference type="ARBA" id="ARBA00022989"/>
    </source>
</evidence>
<dbReference type="InterPro" id="IPR010920">
    <property type="entry name" value="LSM_dom_sf"/>
</dbReference>
<keyword evidence="13" id="KW-1185">Reference proteome</keyword>
<feature type="transmembrane region" description="Helical" evidence="8">
    <location>
        <begin position="295"/>
        <end position="312"/>
    </location>
</feature>
<dbReference type="Pfam" id="PF00924">
    <property type="entry name" value="MS_channel_2nd"/>
    <property type="match status" value="1"/>
</dbReference>
<evidence type="ECO:0000256" key="7">
    <source>
        <dbReference type="SAM" id="MobiDB-lite"/>
    </source>
</evidence>
<evidence type="ECO:0000256" key="6">
    <source>
        <dbReference type="ARBA" id="ARBA00023136"/>
    </source>
</evidence>
<proteinExistence type="inferred from homology"/>
<feature type="transmembrane region" description="Helical" evidence="8">
    <location>
        <begin position="394"/>
        <end position="414"/>
    </location>
</feature>
<dbReference type="Gene3D" id="3.30.70.100">
    <property type="match status" value="1"/>
</dbReference>
<evidence type="ECO:0000256" key="8">
    <source>
        <dbReference type="SAM" id="Phobius"/>
    </source>
</evidence>
<reference evidence="12 13" key="1">
    <citation type="submission" date="2020-05" db="EMBL/GenBank/DDBJ databases">
        <title>Azospirillum oleiclasticum sp. nov, a nitrogen-fixing and heavy crude oil-emulsifying bacterium isolated from the crude oil of Yumen Oilfield.</title>
        <authorList>
            <person name="Wu D."/>
            <person name="Cai M."/>
            <person name="Zhang X."/>
        </authorList>
    </citation>
    <scope>NUCLEOTIDE SEQUENCE [LARGE SCALE GENOMIC DNA]</scope>
    <source>
        <strain evidence="12 13">ROY-1-1-2</strain>
    </source>
</reference>
<feature type="domain" description="Mechanosensitive ion channel MscS C-terminal" evidence="11">
    <location>
        <begin position="492"/>
        <end position="573"/>
    </location>
</feature>
<gene>
    <name evidence="12" type="ORF">HND93_08545</name>
</gene>
<feature type="domain" description="Mechanosensitive ion channel MscS" evidence="10">
    <location>
        <begin position="418"/>
        <end position="483"/>
    </location>
</feature>
<comment type="subcellular location">
    <subcellularLocation>
        <location evidence="1">Cell membrane</location>
        <topology evidence="1">Multi-pass membrane protein</topology>
    </subcellularLocation>
</comment>
<organism evidence="12 13">
    <name type="scientific">Azospirillum oleiclasticum</name>
    <dbReference type="NCBI Taxonomy" id="2735135"/>
    <lineage>
        <taxon>Bacteria</taxon>
        <taxon>Pseudomonadati</taxon>
        <taxon>Pseudomonadota</taxon>
        <taxon>Alphaproteobacteria</taxon>
        <taxon>Rhodospirillales</taxon>
        <taxon>Azospirillaceae</taxon>
        <taxon>Azospirillum</taxon>
    </lineage>
</organism>
<evidence type="ECO:0000256" key="1">
    <source>
        <dbReference type="ARBA" id="ARBA00004651"/>
    </source>
</evidence>
<feature type="transmembrane region" description="Helical" evidence="8">
    <location>
        <begin position="257"/>
        <end position="274"/>
    </location>
</feature>
<keyword evidence="4 8" id="KW-0812">Transmembrane</keyword>
<dbReference type="InterPro" id="IPR011014">
    <property type="entry name" value="MscS_channel_TM-2"/>
</dbReference>
<dbReference type="PANTHER" id="PTHR30566">
    <property type="entry name" value="YNAI-RELATED MECHANOSENSITIVE ION CHANNEL"/>
    <property type="match status" value="1"/>
</dbReference>
<evidence type="ECO:0000313" key="12">
    <source>
        <dbReference type="EMBL" id="NYZ19758.1"/>
    </source>
</evidence>
<dbReference type="Gene3D" id="1.10.287.1260">
    <property type="match status" value="1"/>
</dbReference>
<dbReference type="SUPFAM" id="SSF50182">
    <property type="entry name" value="Sm-like ribonucleoproteins"/>
    <property type="match status" value="1"/>
</dbReference>
<feature type="region of interest" description="Disordered" evidence="7">
    <location>
        <begin position="587"/>
        <end position="607"/>
    </location>
</feature>
<dbReference type="InterPro" id="IPR023408">
    <property type="entry name" value="MscS_beta-dom_sf"/>
</dbReference>
<protein>
    <submittedName>
        <fullName evidence="12">Mechanosensitive ion channel family protein</fullName>
    </submittedName>
</protein>
<keyword evidence="3" id="KW-1003">Cell membrane</keyword>